<feature type="region of interest" description="Disordered" evidence="1">
    <location>
        <begin position="73"/>
        <end position="111"/>
    </location>
</feature>
<name>U7PSW5_SPOS1</name>
<feature type="compositionally biased region" description="Low complexity" evidence="1">
    <location>
        <begin position="901"/>
        <end position="933"/>
    </location>
</feature>
<accession>U7PSW5</accession>
<evidence type="ECO:0000259" key="2">
    <source>
        <dbReference type="Pfam" id="PF26013"/>
    </source>
</evidence>
<dbReference type="PANTHER" id="PTHR39601">
    <property type="entry name" value="CHORIOGENIN HMINOR"/>
    <property type="match status" value="1"/>
</dbReference>
<organism evidence="3 4">
    <name type="scientific">Sporothrix schenckii (strain ATCC 58251 / de Perez 2211183)</name>
    <name type="common">Rose-picker's disease fungus</name>
    <dbReference type="NCBI Taxonomy" id="1391915"/>
    <lineage>
        <taxon>Eukaryota</taxon>
        <taxon>Fungi</taxon>
        <taxon>Dikarya</taxon>
        <taxon>Ascomycota</taxon>
        <taxon>Pezizomycotina</taxon>
        <taxon>Sordariomycetes</taxon>
        <taxon>Sordariomycetidae</taxon>
        <taxon>Ophiostomatales</taxon>
        <taxon>Ophiostomataceae</taxon>
        <taxon>Sporothrix</taxon>
    </lineage>
</organism>
<feature type="region of interest" description="Disordered" evidence="1">
    <location>
        <begin position="888"/>
        <end position="986"/>
    </location>
</feature>
<evidence type="ECO:0000256" key="1">
    <source>
        <dbReference type="SAM" id="MobiDB-lite"/>
    </source>
</evidence>
<feature type="region of interest" description="Disordered" evidence="1">
    <location>
        <begin position="241"/>
        <end position="284"/>
    </location>
</feature>
<proteinExistence type="predicted"/>
<evidence type="ECO:0000313" key="4">
    <source>
        <dbReference type="Proteomes" id="UP000018087"/>
    </source>
</evidence>
<dbReference type="OrthoDB" id="5302380at2759"/>
<reference evidence="4" key="1">
    <citation type="journal article" date="2014" name="Genome Announc.">
        <title>Genome sequence of the pathogenic fungus Sporothrix schenckii (ATCC 58251).</title>
        <authorList>
            <person name="Cuomo C.A."/>
            <person name="Rodriguez-Del Valle N."/>
            <person name="Perez-Sanchez L."/>
            <person name="Abouelleil A."/>
            <person name="Goldberg J."/>
            <person name="Young S."/>
            <person name="Zeng Q."/>
            <person name="Birren B.W."/>
        </authorList>
    </citation>
    <scope>NUCLEOTIDE SEQUENCE [LARGE SCALE GENOMIC DNA]</scope>
    <source>
        <strain evidence="4">ATCC 58251 / de Perez 2211183</strain>
    </source>
</reference>
<dbReference type="InterPro" id="IPR058317">
    <property type="entry name" value="DUF8004"/>
</dbReference>
<protein>
    <recommendedName>
        <fullName evidence="2">DUF8004 domain-containing protein</fullName>
    </recommendedName>
</protein>
<feature type="region of interest" description="Disordered" evidence="1">
    <location>
        <begin position="726"/>
        <end position="758"/>
    </location>
</feature>
<feature type="region of interest" description="Disordered" evidence="1">
    <location>
        <begin position="1"/>
        <end position="58"/>
    </location>
</feature>
<feature type="region of interest" description="Disordered" evidence="1">
    <location>
        <begin position="157"/>
        <end position="186"/>
    </location>
</feature>
<dbReference type="AlphaFoldDB" id="U7PSW5"/>
<feature type="region of interest" description="Disordered" evidence="1">
    <location>
        <begin position="373"/>
        <end position="412"/>
    </location>
</feature>
<keyword evidence="4" id="KW-1185">Reference proteome</keyword>
<dbReference type="HOGENOM" id="CLU_007785_0_0_1"/>
<feature type="compositionally biased region" description="Low complexity" evidence="1">
    <location>
        <begin position="1085"/>
        <end position="1102"/>
    </location>
</feature>
<feature type="compositionally biased region" description="Polar residues" evidence="1">
    <location>
        <begin position="1031"/>
        <end position="1040"/>
    </location>
</feature>
<feature type="compositionally biased region" description="Polar residues" evidence="1">
    <location>
        <begin position="968"/>
        <end position="980"/>
    </location>
</feature>
<sequence>MSGRSAYVRKKITETKANEKNSIGRGRARSTTSSEDTATLSDYNMSMRQNTGIGTTNGRFLKFSEPIRASEPVDFSHMGYGQPSTGSQNGSSGDDRRDGGQGPPLPRPLDDFAYARARRPNIRTEDVSGIEKSGLRSAVDKKSDDVRRGLVKAFTFGKKNKSNDEKNGNQFRPPSAATVRPPMGSSINESELDLAIDAHDMGPRDMGPRDMGPREMGSNVGSLHQQIQQQHQQMMMMQERHCHQQLPQSPVDSQPGGWDGGSHLSPPPSSKLPPLPPASNSVPIKRWIGSGRPVQRWNKLRKDPELWDPNGDVLVFFGYKGQQPRPNPSFRLSSHIIEATESRFLITLLREGSTEEDIQLPPSPIGAPPMLQRHMASGGGSGGHLGPHSHGRGHGHGGYGMGQPTPPISEDASLVDVDGQISYEMYFPTPPNMNKVDQLRHHITTRNIFALLYHASLVGLSLYQALADLHARLEAYMPPEMDNVGTIINYLGARGIDDIRNDPESAISLLAWSESPDVRWEEGWRESFLHSTGMYASLESCADFKNVTPITRALLERACLETQLRVQAAEERLAEFQFADMWPPALATTATSSGPVQPSPAKAAGDRLQKFLLQHYTRTYGRWPPLPPSPTAASLGVHVDAEDDIWLTRTIAQALQKDFAALYDYLVDRDIVWDGSEARSGRKWMLVSQSGNKAFEADTLDLPMTDMLVEFDNKLRFPHIPHPFPLVPDSIPPSAPSSGKEKGKKGDAAPTGTGNRAGSVERRVQLAYTVATNMLILGSDFNQSDLIDAFSKFEKVDRVGEVDPLTARRGRWVLIYGILQTLASVSVDALNMRYRDGVLYHLSPRLKGAKMPPWRTTGGGGGLVGSSDEAAHELSHCWIVPRTWNMGHPNNHGGHSSAHQSGNEESSAASSSASGNNSPVRRSSIIFGSSNSNAGGGFNFPRPPPADTLTVRSGSSAGFHTPHGGRSVRSSTSLGPSSNAGGDGLGSDLAPPFGAFGTYTQSSHGGAASVVSSASAMSDLSSNTRPRKGNGPSSKTATSRSGVNAGGSGGVYGGANPNVNMSLNMGMSIGIPTVEEAGWPMTLSSGEAAASSGSGRRNAHGGPPVLPGLKGIPHMASSGNGGFLLMDESQDESHSNYTTDGSGSERRRRRRQDKGGREGRDGREDWGGSSTRSKARTQRPLMNQGDAVGSVAPVIRDFDALDVIDDHEP</sequence>
<feature type="compositionally biased region" description="Pro residues" evidence="1">
    <location>
        <begin position="726"/>
        <end position="735"/>
    </location>
</feature>
<evidence type="ECO:0000313" key="3">
    <source>
        <dbReference type="EMBL" id="ERS97839.1"/>
    </source>
</evidence>
<feature type="compositionally biased region" description="Pro residues" evidence="1">
    <location>
        <begin position="265"/>
        <end position="277"/>
    </location>
</feature>
<feature type="region of interest" description="Disordered" evidence="1">
    <location>
        <begin position="1018"/>
        <end position="1051"/>
    </location>
</feature>
<feature type="region of interest" description="Disordered" evidence="1">
    <location>
        <begin position="1085"/>
        <end position="1190"/>
    </location>
</feature>
<dbReference type="EMBL" id="KI440847">
    <property type="protein sequence ID" value="ERS97839.1"/>
    <property type="molecule type" value="Genomic_DNA"/>
</dbReference>
<feature type="compositionally biased region" description="Basic and acidic residues" evidence="1">
    <location>
        <begin position="1153"/>
        <end position="1166"/>
    </location>
</feature>
<dbReference type="eggNOG" id="ENOG502RYFW">
    <property type="taxonomic scope" value="Eukaryota"/>
</dbReference>
<dbReference type="Pfam" id="PF26013">
    <property type="entry name" value="DUF8004"/>
    <property type="match status" value="1"/>
</dbReference>
<dbReference type="PANTHER" id="PTHR39601:SF2">
    <property type="entry name" value="CHORIOGENIN HMINOR"/>
    <property type="match status" value="1"/>
</dbReference>
<dbReference type="STRING" id="1391915.U7PSW5"/>
<feature type="domain" description="DUF8004" evidence="2">
    <location>
        <begin position="486"/>
        <end position="578"/>
    </location>
</feature>
<gene>
    <name evidence="3" type="ORF">HMPREF1624_06010</name>
</gene>
<dbReference type="Proteomes" id="UP000018087">
    <property type="component" value="Unassembled WGS sequence"/>
</dbReference>
<feature type="compositionally biased region" description="Polar residues" evidence="1">
    <location>
        <begin position="29"/>
        <end position="58"/>
    </location>
</feature>